<evidence type="ECO:0000256" key="1">
    <source>
        <dbReference type="ARBA" id="ARBA00010618"/>
    </source>
</evidence>
<dbReference type="NCBIfam" id="TIGR01079">
    <property type="entry name" value="rplX_bact"/>
    <property type="match status" value="1"/>
</dbReference>
<evidence type="ECO:0000313" key="7">
    <source>
        <dbReference type="Proteomes" id="UP000235584"/>
    </source>
</evidence>
<comment type="function">
    <text evidence="5">One of the proteins that surrounds the polypeptide exit tunnel on the outside of the subunit.</text>
</comment>
<keyword evidence="5" id="KW-0699">rRNA-binding</keyword>
<dbReference type="GO" id="GO:0005840">
    <property type="term" value="C:ribosome"/>
    <property type="evidence" value="ECO:0007669"/>
    <property type="project" value="UniProtKB-KW"/>
</dbReference>
<evidence type="ECO:0000256" key="3">
    <source>
        <dbReference type="ARBA" id="ARBA00023274"/>
    </source>
</evidence>
<comment type="function">
    <text evidence="5">One of two assembly initiator proteins, it binds directly to the 5'-end of the 23S rRNA, where it nucleates assembly of the 50S subunit.</text>
</comment>
<dbReference type="AlphaFoldDB" id="A0A2K9NWT0"/>
<dbReference type="InterPro" id="IPR005824">
    <property type="entry name" value="KOW"/>
</dbReference>
<evidence type="ECO:0000313" key="6">
    <source>
        <dbReference type="EMBL" id="AUN99979.1"/>
    </source>
</evidence>
<reference evidence="6 7" key="1">
    <citation type="submission" date="2018-01" db="EMBL/GenBank/DDBJ databases">
        <title>Complete genome sequence of Bacteriovorax stolpii DSM12778.</title>
        <authorList>
            <person name="Tang B."/>
            <person name="Chang J."/>
        </authorList>
    </citation>
    <scope>NUCLEOTIDE SEQUENCE [LARGE SCALE GENOMIC DNA]</scope>
    <source>
        <strain evidence="6 7">DSM 12778</strain>
    </source>
</reference>
<dbReference type="Gene3D" id="2.30.30.30">
    <property type="match status" value="1"/>
</dbReference>
<comment type="subunit">
    <text evidence="5">Part of the 50S ribosomal subunit.</text>
</comment>
<dbReference type="InterPro" id="IPR014722">
    <property type="entry name" value="Rib_uL2_dom2"/>
</dbReference>
<organism evidence="6 7">
    <name type="scientific">Bacteriovorax stolpii</name>
    <name type="common">Bdellovibrio stolpii</name>
    <dbReference type="NCBI Taxonomy" id="960"/>
    <lineage>
        <taxon>Bacteria</taxon>
        <taxon>Pseudomonadati</taxon>
        <taxon>Bdellovibrionota</taxon>
        <taxon>Bacteriovoracia</taxon>
        <taxon>Bacteriovoracales</taxon>
        <taxon>Bacteriovoracaceae</taxon>
        <taxon>Bacteriovorax</taxon>
    </lineage>
</organism>
<dbReference type="PANTHER" id="PTHR12903">
    <property type="entry name" value="MITOCHONDRIAL RIBOSOMAL PROTEIN L24"/>
    <property type="match status" value="1"/>
</dbReference>
<dbReference type="Pfam" id="PF17136">
    <property type="entry name" value="ribosomal_L24"/>
    <property type="match status" value="1"/>
</dbReference>
<dbReference type="GO" id="GO:0003735">
    <property type="term" value="F:structural constituent of ribosome"/>
    <property type="evidence" value="ECO:0007669"/>
    <property type="project" value="InterPro"/>
</dbReference>
<dbReference type="InterPro" id="IPR008991">
    <property type="entry name" value="Translation_prot_SH3-like_sf"/>
</dbReference>
<dbReference type="InterPro" id="IPR041988">
    <property type="entry name" value="Ribosomal_uL24_KOW"/>
</dbReference>
<dbReference type="InterPro" id="IPR003256">
    <property type="entry name" value="Ribosomal_uL24"/>
</dbReference>
<keyword evidence="3 5" id="KW-0687">Ribonucleoprotein</keyword>
<sequence>MKKLKVNDEVIVTTGKSAGKTGKVLSVNRKTNKVIVEGVNEVKRSMKPSQQNPEGGFAMKNLPLHASNVSLISPKTKKPTKVKFVVGKDNKKSRVSKACGAVI</sequence>
<keyword evidence="2 5" id="KW-0689">Ribosomal protein</keyword>
<evidence type="ECO:0000256" key="2">
    <source>
        <dbReference type="ARBA" id="ARBA00022980"/>
    </source>
</evidence>
<dbReference type="GO" id="GO:0019843">
    <property type="term" value="F:rRNA binding"/>
    <property type="evidence" value="ECO:0007669"/>
    <property type="project" value="UniProtKB-UniRule"/>
</dbReference>
<dbReference type="GO" id="GO:0006412">
    <property type="term" value="P:translation"/>
    <property type="evidence" value="ECO:0007669"/>
    <property type="project" value="UniProtKB-UniRule"/>
</dbReference>
<dbReference type="CDD" id="cd06089">
    <property type="entry name" value="KOW_RPL26"/>
    <property type="match status" value="1"/>
</dbReference>
<name>A0A2K9NWT0_BACTC</name>
<dbReference type="KEGG" id="bsto:C0V70_18070"/>
<proteinExistence type="inferred from homology"/>
<protein>
    <recommendedName>
        <fullName evidence="4 5">Large ribosomal subunit protein uL24</fullName>
    </recommendedName>
</protein>
<keyword evidence="7" id="KW-1185">Reference proteome</keyword>
<gene>
    <name evidence="5" type="primary">rplX</name>
    <name evidence="6" type="ORF">C0V70_18070</name>
</gene>
<dbReference type="SMART" id="SM00739">
    <property type="entry name" value="KOW"/>
    <property type="match status" value="1"/>
</dbReference>
<dbReference type="RefSeq" id="WP_102245268.1">
    <property type="nucleotide sequence ID" value="NZ_CP025704.1"/>
</dbReference>
<dbReference type="SUPFAM" id="SSF50104">
    <property type="entry name" value="Translation proteins SH3-like domain"/>
    <property type="match status" value="1"/>
</dbReference>
<dbReference type="EMBL" id="CP025704">
    <property type="protein sequence ID" value="AUN99979.1"/>
    <property type="molecule type" value="Genomic_DNA"/>
</dbReference>
<comment type="similarity">
    <text evidence="1 5">Belongs to the universal ribosomal protein uL24 family.</text>
</comment>
<evidence type="ECO:0000256" key="4">
    <source>
        <dbReference type="ARBA" id="ARBA00035206"/>
    </source>
</evidence>
<dbReference type="Pfam" id="PF00467">
    <property type="entry name" value="KOW"/>
    <property type="match status" value="1"/>
</dbReference>
<accession>A0A2K9NWT0</accession>
<keyword evidence="5" id="KW-0694">RNA-binding</keyword>
<dbReference type="Proteomes" id="UP000235584">
    <property type="component" value="Chromosome"/>
</dbReference>
<dbReference type="HAMAP" id="MF_01326_B">
    <property type="entry name" value="Ribosomal_uL24_B"/>
    <property type="match status" value="1"/>
</dbReference>
<dbReference type="OrthoDB" id="9807419at2"/>
<dbReference type="GO" id="GO:1990904">
    <property type="term" value="C:ribonucleoprotein complex"/>
    <property type="evidence" value="ECO:0007669"/>
    <property type="project" value="UniProtKB-KW"/>
</dbReference>
<evidence type="ECO:0000256" key="5">
    <source>
        <dbReference type="HAMAP-Rule" id="MF_01326"/>
    </source>
</evidence>
<dbReference type="InterPro" id="IPR057264">
    <property type="entry name" value="Ribosomal_uL24_C"/>
</dbReference>